<keyword evidence="1" id="KW-0732">Signal</keyword>
<reference evidence="2 3" key="1">
    <citation type="submission" date="2020-10" db="EMBL/GenBank/DDBJ databases">
        <title>Phylogeny of dyella-like bacteria.</title>
        <authorList>
            <person name="Fu J."/>
        </authorList>
    </citation>
    <scope>NUCLEOTIDE SEQUENCE [LARGE SCALE GENOMIC DNA]</scope>
    <source>
        <strain evidence="2 3">DHG40</strain>
    </source>
</reference>
<name>A0ABW8II09_9GAMM</name>
<organism evidence="2 3">
    <name type="scientific">Dyella humi</name>
    <dbReference type="NCBI Taxonomy" id="1770547"/>
    <lineage>
        <taxon>Bacteria</taxon>
        <taxon>Pseudomonadati</taxon>
        <taxon>Pseudomonadota</taxon>
        <taxon>Gammaproteobacteria</taxon>
        <taxon>Lysobacterales</taxon>
        <taxon>Rhodanobacteraceae</taxon>
        <taxon>Dyella</taxon>
    </lineage>
</organism>
<proteinExistence type="predicted"/>
<dbReference type="Pfam" id="PF13557">
    <property type="entry name" value="Phenol_MetA_deg"/>
    <property type="match status" value="1"/>
</dbReference>
<protein>
    <submittedName>
        <fullName evidence="2">Transporter</fullName>
    </submittedName>
</protein>
<sequence>MSIQRCAPATRARSRQHVRHHAAIAGLLATCALPQLAYACATCGCTLNTDAATGNSTMTGWRINIDYTYIDQDQLRHGSRKATPEQVVNQPANPALGGGEIEHNTTNRYINLTAMYRFNADWGVNVIVPYVIRDHSTYGTQFQPYTSAESAPDQLSSAHVSGLGDVKVIASYQGFLPTHNLGLQFGVKLPTGNYGGQSVDGNLVGHPVTFRSGPGLGQSLDTSLQAGTGSTDLIVGGYYYQPVSQNFDAFATAQFQAAVKENLNQPGADYRPGNITTVSMGLRYEAHANWVPQLQLNWLHKMADQGFLADVPDTEGTVLYLSPGISTSISKNVQVYAFVQVPLYSRLQGYQLFPGWTGTVGVSMRL</sequence>
<feature type="signal peptide" evidence="1">
    <location>
        <begin position="1"/>
        <end position="37"/>
    </location>
</feature>
<evidence type="ECO:0000313" key="3">
    <source>
        <dbReference type="Proteomes" id="UP001620409"/>
    </source>
</evidence>
<comment type="caution">
    <text evidence="2">The sequence shown here is derived from an EMBL/GenBank/DDBJ whole genome shotgun (WGS) entry which is preliminary data.</text>
</comment>
<dbReference type="EMBL" id="JADIKI010000022">
    <property type="protein sequence ID" value="MFK2854841.1"/>
    <property type="molecule type" value="Genomic_DNA"/>
</dbReference>
<dbReference type="InterPro" id="IPR025737">
    <property type="entry name" value="FApF"/>
</dbReference>
<dbReference type="Proteomes" id="UP001620409">
    <property type="component" value="Unassembled WGS sequence"/>
</dbReference>
<accession>A0ABW8II09</accession>
<keyword evidence="3" id="KW-1185">Reference proteome</keyword>
<evidence type="ECO:0000256" key="1">
    <source>
        <dbReference type="SAM" id="SignalP"/>
    </source>
</evidence>
<evidence type="ECO:0000313" key="2">
    <source>
        <dbReference type="EMBL" id="MFK2854841.1"/>
    </source>
</evidence>
<dbReference type="RefSeq" id="WP_380010082.1">
    <property type="nucleotide sequence ID" value="NZ_JADIKI010000022.1"/>
</dbReference>
<gene>
    <name evidence="2" type="ORF">ISP18_09590</name>
</gene>
<feature type="chain" id="PRO_5045656308" evidence="1">
    <location>
        <begin position="38"/>
        <end position="366"/>
    </location>
</feature>